<accession>A0A0T5XA85</accession>
<dbReference type="Pfam" id="PF02803">
    <property type="entry name" value="Thiolase_C"/>
    <property type="match status" value="1"/>
</dbReference>
<evidence type="ECO:0000256" key="4">
    <source>
        <dbReference type="PIRSR" id="PIRSR000429-1"/>
    </source>
</evidence>
<dbReference type="PANTHER" id="PTHR18919">
    <property type="entry name" value="ACETYL-COA C-ACYLTRANSFERASE"/>
    <property type="match status" value="1"/>
</dbReference>
<feature type="active site" description="Acyl-thioester intermediate" evidence="4">
    <location>
        <position position="88"/>
    </location>
</feature>
<dbReference type="STRING" id="592015.HMPREF1705_04497"/>
<dbReference type="EMBL" id="ACJX03000001">
    <property type="protein sequence ID" value="KRT35232.1"/>
    <property type="molecule type" value="Genomic_DNA"/>
</dbReference>
<dbReference type="PROSITE" id="PS00098">
    <property type="entry name" value="THIOLASE_1"/>
    <property type="match status" value="1"/>
</dbReference>
<dbReference type="eggNOG" id="COG0183">
    <property type="taxonomic scope" value="Bacteria"/>
</dbReference>
<dbReference type="Proteomes" id="UP000005273">
    <property type="component" value="Unassembled WGS sequence"/>
</dbReference>
<dbReference type="PROSITE" id="PS00099">
    <property type="entry name" value="THIOLASE_3"/>
    <property type="match status" value="1"/>
</dbReference>
<protein>
    <submittedName>
        <fullName evidence="8">Acetyl-CoA C-acetyltransferase</fullName>
    </submittedName>
</protein>
<dbReference type="SUPFAM" id="SSF53901">
    <property type="entry name" value="Thiolase-like"/>
    <property type="match status" value="2"/>
</dbReference>
<sequence>MKKVVILSACRTAGGKFGGGLSRFEASDLGAIAIKEAVKRSGVAIEDIEEVIMGNGWQAGVGANPARIAMFKAGLPQKIPAFTVNIRCGSGIRTIMLGADRIRLGDAKVIVGGGMESASNVPYILPEARWGMRMGDKNALDVLQKDGFLCPLAGMLMGEATESLVEEFRITREEQDEFSLNSHRKACKATEEGLFKDEIVPLSYKDRKKGEIVIDKDEIPRPDTSMEALAKLPPVFKEGGTITAGSSSALCDAGSALVIADEDFAKANGLEPMAEILGYSAVALEAERFGLSPTLAIPKALERAGLSLDDMDLIEINEAFAAQVIACHRVMPFDMEKLNVHGGAIALGHPIGATGAKILTTLLYALRNHDKELGVASACIGGGQGVAIVVRRLK</sequence>
<dbReference type="Pfam" id="PF00108">
    <property type="entry name" value="Thiolase_N"/>
    <property type="match status" value="1"/>
</dbReference>
<dbReference type="PIRSF" id="PIRSF000429">
    <property type="entry name" value="Ac-CoA_Ac_transf"/>
    <property type="match status" value="1"/>
</dbReference>
<dbReference type="OrthoDB" id="9764892at2"/>
<keyword evidence="3 5" id="KW-0012">Acyltransferase</keyword>
<keyword evidence="2 5" id="KW-0808">Transferase</keyword>
<evidence type="ECO:0000259" key="7">
    <source>
        <dbReference type="Pfam" id="PF02803"/>
    </source>
</evidence>
<dbReference type="NCBIfam" id="TIGR01930">
    <property type="entry name" value="AcCoA-C-Actrans"/>
    <property type="match status" value="1"/>
</dbReference>
<dbReference type="PROSITE" id="PS00737">
    <property type="entry name" value="THIOLASE_2"/>
    <property type="match status" value="1"/>
</dbReference>
<evidence type="ECO:0000256" key="2">
    <source>
        <dbReference type="ARBA" id="ARBA00022679"/>
    </source>
</evidence>
<dbReference type="GO" id="GO:0003988">
    <property type="term" value="F:acetyl-CoA C-acyltransferase activity"/>
    <property type="evidence" value="ECO:0007669"/>
    <property type="project" value="UniProtKB-ARBA"/>
</dbReference>
<dbReference type="InterPro" id="IPR020610">
    <property type="entry name" value="Thiolase_AS"/>
</dbReference>
<feature type="active site" description="Proton acceptor" evidence="4">
    <location>
        <position position="379"/>
    </location>
</feature>
<name>A0A0T5XA85_9BACT</name>
<dbReference type="FunFam" id="3.40.47.10:FF:000010">
    <property type="entry name" value="Acetyl-CoA acetyltransferase (Thiolase)"/>
    <property type="match status" value="1"/>
</dbReference>
<gene>
    <name evidence="8" type="ORF">HMPREF1705_04497</name>
</gene>
<dbReference type="PANTHER" id="PTHR18919:SF107">
    <property type="entry name" value="ACETYL-COA ACETYLTRANSFERASE, CYTOSOLIC"/>
    <property type="match status" value="1"/>
</dbReference>
<dbReference type="RefSeq" id="WP_009202130.1">
    <property type="nucleotide sequence ID" value="NZ_ACJX03000001.1"/>
</dbReference>
<dbReference type="InterPro" id="IPR020615">
    <property type="entry name" value="Thiolase_acyl_enz_int_AS"/>
</dbReference>
<evidence type="ECO:0000259" key="6">
    <source>
        <dbReference type="Pfam" id="PF00108"/>
    </source>
</evidence>
<dbReference type="AlphaFoldDB" id="A0A0T5XA85"/>
<dbReference type="Gene3D" id="3.40.47.10">
    <property type="match status" value="2"/>
</dbReference>
<feature type="active site" description="Proton acceptor" evidence="4">
    <location>
        <position position="349"/>
    </location>
</feature>
<evidence type="ECO:0000256" key="5">
    <source>
        <dbReference type="RuleBase" id="RU003557"/>
    </source>
</evidence>
<reference evidence="9" key="1">
    <citation type="submission" date="2012-09" db="EMBL/GenBank/DDBJ databases">
        <authorList>
            <person name="Weinstock G."/>
            <person name="Sodergren E."/>
            <person name="Clifton S."/>
            <person name="Fulton L."/>
            <person name="Fulton B."/>
            <person name="Courtney L."/>
            <person name="Fronick C."/>
            <person name="Harrison M."/>
            <person name="Strong C."/>
            <person name="Farmer C."/>
            <person name="Delehaunty K."/>
            <person name="Markovic C."/>
            <person name="Hall O."/>
            <person name="Minx P."/>
            <person name="Tomlinson C."/>
            <person name="Mitreva M."/>
            <person name="Nelson J."/>
            <person name="Hou S."/>
            <person name="Wollam A."/>
            <person name="Pepin K.H."/>
            <person name="Johnson M."/>
            <person name="Bhonagiri V."/>
            <person name="Nash W.E."/>
            <person name="Suruliraj S."/>
            <person name="Warren W."/>
            <person name="Chinwalla A."/>
            <person name="Mardis E.R."/>
            <person name="Wilson R.K."/>
        </authorList>
    </citation>
    <scope>NUCLEOTIDE SEQUENCE [LARGE SCALE GENOMIC DNA]</scope>
    <source>
        <strain evidence="9">OS1</strain>
    </source>
</reference>
<organism evidence="8 9">
    <name type="scientific">Acetomicrobium hydrogeniformans ATCC BAA-1850</name>
    <dbReference type="NCBI Taxonomy" id="592015"/>
    <lineage>
        <taxon>Bacteria</taxon>
        <taxon>Thermotogati</taxon>
        <taxon>Synergistota</taxon>
        <taxon>Synergistia</taxon>
        <taxon>Synergistales</taxon>
        <taxon>Acetomicrobiaceae</taxon>
        <taxon>Acetomicrobium</taxon>
    </lineage>
</organism>
<dbReference type="InterPro" id="IPR020617">
    <property type="entry name" value="Thiolase_C"/>
</dbReference>
<evidence type="ECO:0000313" key="8">
    <source>
        <dbReference type="EMBL" id="KRT35232.1"/>
    </source>
</evidence>
<dbReference type="InterPro" id="IPR002155">
    <property type="entry name" value="Thiolase"/>
</dbReference>
<dbReference type="InterPro" id="IPR016039">
    <property type="entry name" value="Thiolase-like"/>
</dbReference>
<evidence type="ECO:0000256" key="1">
    <source>
        <dbReference type="ARBA" id="ARBA00010982"/>
    </source>
</evidence>
<comment type="caution">
    <text evidence="8">The sequence shown here is derived from an EMBL/GenBank/DDBJ whole genome shotgun (WGS) entry which is preliminary data.</text>
</comment>
<dbReference type="InterPro" id="IPR020616">
    <property type="entry name" value="Thiolase_N"/>
</dbReference>
<evidence type="ECO:0000256" key="3">
    <source>
        <dbReference type="ARBA" id="ARBA00023315"/>
    </source>
</evidence>
<feature type="domain" description="Thiolase C-terminal" evidence="7">
    <location>
        <begin position="271"/>
        <end position="391"/>
    </location>
</feature>
<feature type="domain" description="Thiolase N-terminal" evidence="6">
    <location>
        <begin position="4"/>
        <end position="263"/>
    </location>
</feature>
<dbReference type="InterPro" id="IPR020613">
    <property type="entry name" value="Thiolase_CS"/>
</dbReference>
<evidence type="ECO:0000313" key="9">
    <source>
        <dbReference type="Proteomes" id="UP000005273"/>
    </source>
</evidence>
<dbReference type="CDD" id="cd00751">
    <property type="entry name" value="thiolase"/>
    <property type="match status" value="1"/>
</dbReference>
<comment type="similarity">
    <text evidence="1 5">Belongs to the thiolase-like superfamily. Thiolase family.</text>
</comment>
<proteinExistence type="inferred from homology"/>
<keyword evidence="9" id="KW-1185">Reference proteome</keyword>